<evidence type="ECO:0000313" key="1">
    <source>
        <dbReference type="EMBL" id="SDR40794.1"/>
    </source>
</evidence>
<sequence>MSGIYHAAVEDDPLTSGNGSCVYSYKQYRTITGADGNRHRLAFSGDGAHCPRCDSTGLITYGSSPGTRHPLIDHVNGGRRQAVGGDIVLCKCADPPRIIAEYRRMVNRNRGEERAASIARTSARNFGQDKQFMLTDGERKALADTYYTVRTTTGELQPDVTGSFGRTTRYTTKDAQRLHVCIGRRE</sequence>
<dbReference type="AlphaFoldDB" id="A0A1H1ISY7"/>
<gene>
    <name evidence="1" type="ORF">SAMN05443245_5616</name>
</gene>
<dbReference type="Proteomes" id="UP000183487">
    <property type="component" value="Unassembled WGS sequence"/>
</dbReference>
<evidence type="ECO:0008006" key="3">
    <source>
        <dbReference type="Google" id="ProtNLM"/>
    </source>
</evidence>
<dbReference type="OrthoDB" id="8594232at2"/>
<proteinExistence type="predicted"/>
<protein>
    <recommendedName>
        <fullName evidence="3">PAAR domain-containing protein</fullName>
    </recommendedName>
</protein>
<organism evidence="1 2">
    <name type="scientific">Paraburkholderia fungorum</name>
    <dbReference type="NCBI Taxonomy" id="134537"/>
    <lineage>
        <taxon>Bacteria</taxon>
        <taxon>Pseudomonadati</taxon>
        <taxon>Pseudomonadota</taxon>
        <taxon>Betaproteobacteria</taxon>
        <taxon>Burkholderiales</taxon>
        <taxon>Burkholderiaceae</taxon>
        <taxon>Paraburkholderia</taxon>
    </lineage>
</organism>
<accession>A0A1H1ISY7</accession>
<keyword evidence="2" id="KW-1185">Reference proteome</keyword>
<reference evidence="2" key="1">
    <citation type="submission" date="2016-10" db="EMBL/GenBank/DDBJ databases">
        <authorList>
            <person name="Varghese N."/>
        </authorList>
    </citation>
    <scope>NUCLEOTIDE SEQUENCE [LARGE SCALE GENOMIC DNA]</scope>
    <source>
        <strain evidence="2">GAS106B</strain>
    </source>
</reference>
<dbReference type="EMBL" id="FNKP01000002">
    <property type="protein sequence ID" value="SDR40794.1"/>
    <property type="molecule type" value="Genomic_DNA"/>
</dbReference>
<name>A0A1H1ISY7_9BURK</name>
<dbReference type="RefSeq" id="WP_074770563.1">
    <property type="nucleotide sequence ID" value="NZ_FNKP01000002.1"/>
</dbReference>
<evidence type="ECO:0000313" key="2">
    <source>
        <dbReference type="Proteomes" id="UP000183487"/>
    </source>
</evidence>